<organism evidence="3 4">
    <name type="scientific">Cyclotella atomus</name>
    <dbReference type="NCBI Taxonomy" id="382360"/>
    <lineage>
        <taxon>Eukaryota</taxon>
        <taxon>Sar</taxon>
        <taxon>Stramenopiles</taxon>
        <taxon>Ochrophyta</taxon>
        <taxon>Bacillariophyta</taxon>
        <taxon>Coscinodiscophyceae</taxon>
        <taxon>Thalassiosirophycidae</taxon>
        <taxon>Stephanodiscales</taxon>
        <taxon>Stephanodiscaceae</taxon>
        <taxon>Cyclotella</taxon>
    </lineage>
</organism>
<dbReference type="Gene3D" id="1.10.472.10">
    <property type="entry name" value="Cyclin-like"/>
    <property type="match status" value="2"/>
</dbReference>
<evidence type="ECO:0000259" key="2">
    <source>
        <dbReference type="Pfam" id="PF00134"/>
    </source>
</evidence>
<comment type="caution">
    <text evidence="3">The sequence shown here is derived from an EMBL/GenBank/DDBJ whole genome shotgun (WGS) entry which is preliminary data.</text>
</comment>
<proteinExistence type="predicted"/>
<evidence type="ECO:0000313" key="4">
    <source>
        <dbReference type="Proteomes" id="UP001530400"/>
    </source>
</evidence>
<gene>
    <name evidence="3" type="ORF">ACHAWO_003197</name>
</gene>
<evidence type="ECO:0000313" key="3">
    <source>
        <dbReference type="EMBL" id="KAL3799654.1"/>
    </source>
</evidence>
<dbReference type="AlphaFoldDB" id="A0ABD3QHM7"/>
<sequence length="351" mass="39387">MYATETRSATPVTPDSVVGADININGCTNDKVDDRHDDDTSSSTDELLQSILRHESLPHYQLSPDYLHSSVLIPSSEKDQGVSERCRRRTCEWMYDICDYFHLNRDVVAIALFYVDRFFTVTSFPEEGCTNQVPVTRKQFQLVALTGLYIAIKTHGEPRNKQGKNQMQWNRAKFSIRVCASISRHQFTSNAIEKCEHLMLQTLEWRVNPIVPSGVVIDTFVNYLSPGSVDGSGKTTSVALYVYDCSKYLAELSVSVPALCMVYKPSVIAYASVMYALDIYGTTQFSRQRRSEYEAVLQKASGLHFDLEKENIKGARDILQAICPNLSELFSSPSKEPGSPNSVKMSDSIQA</sequence>
<keyword evidence="4" id="KW-1185">Reference proteome</keyword>
<feature type="domain" description="Cyclin N-terminal" evidence="2">
    <location>
        <begin position="77"/>
        <end position="208"/>
    </location>
</feature>
<dbReference type="SUPFAM" id="SSF47954">
    <property type="entry name" value="Cyclin-like"/>
    <property type="match status" value="2"/>
</dbReference>
<dbReference type="FunFam" id="1.10.472.10:FF:000093">
    <property type="entry name" value="Predicted protein"/>
    <property type="match status" value="1"/>
</dbReference>
<name>A0ABD3QHM7_9STRA</name>
<reference evidence="3 4" key="1">
    <citation type="submission" date="2024-10" db="EMBL/GenBank/DDBJ databases">
        <title>Updated reference genomes for cyclostephanoid diatoms.</title>
        <authorList>
            <person name="Roberts W.R."/>
            <person name="Alverson A.J."/>
        </authorList>
    </citation>
    <scope>NUCLEOTIDE SEQUENCE [LARGE SCALE GENOMIC DNA]</scope>
    <source>
        <strain evidence="3 4">AJA010-31</strain>
    </source>
</reference>
<dbReference type="InterPro" id="IPR039361">
    <property type="entry name" value="Cyclin"/>
</dbReference>
<dbReference type="Proteomes" id="UP001530400">
    <property type="component" value="Unassembled WGS sequence"/>
</dbReference>
<dbReference type="Pfam" id="PF00134">
    <property type="entry name" value="Cyclin_N"/>
    <property type="match status" value="1"/>
</dbReference>
<evidence type="ECO:0000256" key="1">
    <source>
        <dbReference type="SAM" id="MobiDB-lite"/>
    </source>
</evidence>
<feature type="region of interest" description="Disordered" evidence="1">
    <location>
        <begin position="330"/>
        <end position="351"/>
    </location>
</feature>
<dbReference type="InterPro" id="IPR036915">
    <property type="entry name" value="Cyclin-like_sf"/>
</dbReference>
<accession>A0ABD3QHM7</accession>
<dbReference type="PANTHER" id="PTHR10177">
    <property type="entry name" value="CYCLINS"/>
    <property type="match status" value="1"/>
</dbReference>
<dbReference type="InterPro" id="IPR006671">
    <property type="entry name" value="Cyclin_N"/>
</dbReference>
<protein>
    <recommendedName>
        <fullName evidence="2">Cyclin N-terminal domain-containing protein</fullName>
    </recommendedName>
</protein>
<dbReference type="EMBL" id="JALLPJ020000179">
    <property type="protein sequence ID" value="KAL3799654.1"/>
    <property type="molecule type" value="Genomic_DNA"/>
</dbReference>